<keyword evidence="2" id="KW-0689">Ribosomal protein</keyword>
<feature type="region of interest" description="Disordered" evidence="4">
    <location>
        <begin position="315"/>
        <end position="336"/>
    </location>
</feature>
<dbReference type="SUPFAM" id="SSF56808">
    <property type="entry name" value="Ribosomal protein L1"/>
    <property type="match status" value="1"/>
</dbReference>
<evidence type="ECO:0008006" key="7">
    <source>
        <dbReference type="Google" id="ProtNLM"/>
    </source>
</evidence>
<protein>
    <recommendedName>
        <fullName evidence="7">Mitochondrial ribosomal protein L1</fullName>
    </recommendedName>
</protein>
<keyword evidence="6" id="KW-1185">Reference proteome</keyword>
<evidence type="ECO:0000256" key="3">
    <source>
        <dbReference type="ARBA" id="ARBA00023274"/>
    </source>
</evidence>
<dbReference type="InterPro" id="IPR028364">
    <property type="entry name" value="Ribosomal_uL1/biogenesis"/>
</dbReference>
<comment type="caution">
    <text evidence="5">The sequence shown here is derived from an EMBL/GenBank/DDBJ whole genome shotgun (WGS) entry which is preliminary data.</text>
</comment>
<name>A0A9Q0XTV8_9SAUR</name>
<feature type="compositionally biased region" description="Basic and acidic residues" evidence="4">
    <location>
        <begin position="315"/>
        <end position="326"/>
    </location>
</feature>
<dbReference type="InterPro" id="IPR016095">
    <property type="entry name" value="Ribosomal_uL1_3-a/b-sand"/>
</dbReference>
<dbReference type="GO" id="GO:1990904">
    <property type="term" value="C:ribonucleoprotein complex"/>
    <property type="evidence" value="ECO:0007669"/>
    <property type="project" value="UniProtKB-KW"/>
</dbReference>
<dbReference type="EMBL" id="JAPFRF010000007">
    <property type="protein sequence ID" value="KAJ7327208.1"/>
    <property type="molecule type" value="Genomic_DNA"/>
</dbReference>
<dbReference type="Gene3D" id="3.30.190.20">
    <property type="match status" value="1"/>
</dbReference>
<dbReference type="AlphaFoldDB" id="A0A9Q0XTV8"/>
<dbReference type="Pfam" id="PF00687">
    <property type="entry name" value="Ribosomal_L1"/>
    <property type="match status" value="1"/>
</dbReference>
<dbReference type="PANTHER" id="PTHR36427">
    <property type="entry name" value="54S RIBOSOMAL PROTEIN L1, MITOCHONDRIAL"/>
    <property type="match status" value="1"/>
</dbReference>
<dbReference type="PANTHER" id="PTHR36427:SF3">
    <property type="entry name" value="LARGE RIBOSOMAL SUBUNIT PROTEIN UL1M"/>
    <property type="match status" value="1"/>
</dbReference>
<dbReference type="OrthoDB" id="1747252at2759"/>
<organism evidence="5 6">
    <name type="scientific">Phrynocephalus forsythii</name>
    <dbReference type="NCBI Taxonomy" id="171643"/>
    <lineage>
        <taxon>Eukaryota</taxon>
        <taxon>Metazoa</taxon>
        <taxon>Chordata</taxon>
        <taxon>Craniata</taxon>
        <taxon>Vertebrata</taxon>
        <taxon>Euteleostomi</taxon>
        <taxon>Lepidosauria</taxon>
        <taxon>Squamata</taxon>
        <taxon>Bifurcata</taxon>
        <taxon>Unidentata</taxon>
        <taxon>Episquamata</taxon>
        <taxon>Toxicofera</taxon>
        <taxon>Iguania</taxon>
        <taxon>Acrodonta</taxon>
        <taxon>Agamidae</taxon>
        <taxon>Agaminae</taxon>
        <taxon>Phrynocephalus</taxon>
    </lineage>
</organism>
<evidence type="ECO:0000313" key="5">
    <source>
        <dbReference type="EMBL" id="KAJ7327208.1"/>
    </source>
</evidence>
<sequence>MAAPTMRCCLKRVLVQRPSHLFSGTDCHSSVVPCFGHLQITSRYYAKKQSMAKPKKRTLEPRINRILRLAPPLPSEPKDDVYLTWCYQRPIYEAEVALNMLKKFQQLEFVSPNQPVYAKLALDMALDKKKVVPFVATILFPHCFRESVNKVVVFTENAEEAAFAREYGADFVGATELISPILNGEITADYYVSVPSMLTKLKALRGTLNTKFPKTRSGSVGFDIPQMVNFFRLCHEYVVINDNLIETPIATLDMPNDQILANLDALIKDVCKYKPLHYGPFVTSLILQSLSGEGLLVKVEPFLPKGAVKKKVEKEAEEKAEEKNRDVEEEEMQKAG</sequence>
<evidence type="ECO:0000256" key="2">
    <source>
        <dbReference type="ARBA" id="ARBA00022980"/>
    </source>
</evidence>
<accession>A0A9Q0XTV8</accession>
<proteinExistence type="inferred from homology"/>
<evidence type="ECO:0000313" key="6">
    <source>
        <dbReference type="Proteomes" id="UP001142489"/>
    </source>
</evidence>
<dbReference type="Gene3D" id="3.40.50.790">
    <property type="match status" value="1"/>
</dbReference>
<dbReference type="GO" id="GO:0005840">
    <property type="term" value="C:ribosome"/>
    <property type="evidence" value="ECO:0007669"/>
    <property type="project" value="UniProtKB-KW"/>
</dbReference>
<dbReference type="InterPro" id="IPR023674">
    <property type="entry name" value="Ribosomal_uL1-like"/>
</dbReference>
<gene>
    <name evidence="5" type="ORF">JRQ81_016967</name>
</gene>
<feature type="compositionally biased region" description="Acidic residues" evidence="4">
    <location>
        <begin position="327"/>
        <end position="336"/>
    </location>
</feature>
<evidence type="ECO:0000256" key="4">
    <source>
        <dbReference type="SAM" id="MobiDB-lite"/>
    </source>
</evidence>
<keyword evidence="3" id="KW-0687">Ribonucleoprotein</keyword>
<dbReference type="Proteomes" id="UP001142489">
    <property type="component" value="Unassembled WGS sequence"/>
</dbReference>
<comment type="similarity">
    <text evidence="1">Belongs to the universal ribosomal protein uL1 family.</text>
</comment>
<reference evidence="5" key="1">
    <citation type="journal article" date="2023" name="DNA Res.">
        <title>Chromosome-level genome assembly of Phrynocephalus forsythii using third-generation DNA sequencing and Hi-C analysis.</title>
        <authorList>
            <person name="Qi Y."/>
            <person name="Zhao W."/>
            <person name="Zhao Y."/>
            <person name="Niu C."/>
            <person name="Cao S."/>
            <person name="Zhang Y."/>
        </authorList>
    </citation>
    <scope>NUCLEOTIDE SEQUENCE</scope>
    <source>
        <tissue evidence="5">Muscle</tissue>
    </source>
</reference>
<evidence type="ECO:0000256" key="1">
    <source>
        <dbReference type="ARBA" id="ARBA00010531"/>
    </source>
</evidence>